<proteinExistence type="predicted"/>
<evidence type="ECO:0000313" key="3">
    <source>
        <dbReference type="WBParaSite" id="ACRNAN_scaffold1598.g29233.t1"/>
    </source>
</evidence>
<feature type="region of interest" description="Disordered" evidence="1">
    <location>
        <begin position="1"/>
        <end position="39"/>
    </location>
</feature>
<evidence type="ECO:0000313" key="2">
    <source>
        <dbReference type="Proteomes" id="UP000887540"/>
    </source>
</evidence>
<evidence type="ECO:0000256" key="1">
    <source>
        <dbReference type="SAM" id="MobiDB-lite"/>
    </source>
</evidence>
<sequence length="158" mass="17197">MPSQLSSQGLGMGEPHADEEEGDYVIVTDSTSPGHPRDHEYVAVSSASHSQTMHHLPPHSQLNTIVYMEEEPVDVNTAMANNRNSDGNVEDYLLIHANAPHSSLPSSTIESMPNEKSSSPFQLQPGSQLTEAHQRPQDDFILSGDILEPEIKSSPTSL</sequence>
<keyword evidence="2" id="KW-1185">Reference proteome</keyword>
<dbReference type="Proteomes" id="UP000887540">
    <property type="component" value="Unplaced"/>
</dbReference>
<name>A0A914D097_9BILA</name>
<feature type="region of interest" description="Disordered" evidence="1">
    <location>
        <begin position="100"/>
        <end position="158"/>
    </location>
</feature>
<feature type="compositionally biased region" description="Polar residues" evidence="1">
    <location>
        <begin position="100"/>
        <end position="131"/>
    </location>
</feature>
<dbReference type="WBParaSite" id="ACRNAN_scaffold1598.g29233.t1">
    <property type="protein sequence ID" value="ACRNAN_scaffold1598.g29233.t1"/>
    <property type="gene ID" value="ACRNAN_scaffold1598.g29233"/>
</dbReference>
<accession>A0A914D097</accession>
<reference evidence="3" key="1">
    <citation type="submission" date="2022-11" db="UniProtKB">
        <authorList>
            <consortium name="WormBaseParasite"/>
        </authorList>
    </citation>
    <scope>IDENTIFICATION</scope>
</reference>
<organism evidence="2 3">
    <name type="scientific">Acrobeloides nanus</name>
    <dbReference type="NCBI Taxonomy" id="290746"/>
    <lineage>
        <taxon>Eukaryota</taxon>
        <taxon>Metazoa</taxon>
        <taxon>Ecdysozoa</taxon>
        <taxon>Nematoda</taxon>
        <taxon>Chromadorea</taxon>
        <taxon>Rhabditida</taxon>
        <taxon>Tylenchina</taxon>
        <taxon>Cephalobomorpha</taxon>
        <taxon>Cephaloboidea</taxon>
        <taxon>Cephalobidae</taxon>
        <taxon>Acrobeloides</taxon>
    </lineage>
</organism>
<dbReference type="AlphaFoldDB" id="A0A914D097"/>
<protein>
    <submittedName>
        <fullName evidence="3">Uncharacterized protein</fullName>
    </submittedName>
</protein>